<keyword evidence="11" id="KW-0560">Oxidoreductase</keyword>
<dbReference type="SUPFAM" id="SSF53790">
    <property type="entry name" value="Tetrapyrrole methylase"/>
    <property type="match status" value="1"/>
</dbReference>
<dbReference type="Gene3D" id="3.40.50.150">
    <property type="entry name" value="Vaccinia Virus protein VP39"/>
    <property type="match status" value="1"/>
</dbReference>
<evidence type="ECO:0000256" key="8">
    <source>
        <dbReference type="ARBA" id="ARBA00022691"/>
    </source>
</evidence>
<comment type="pathway">
    <text evidence="3">Cofactor biosynthesis; adenosylcobalamin biosynthesis.</text>
</comment>
<evidence type="ECO:0000256" key="3">
    <source>
        <dbReference type="ARBA" id="ARBA00004953"/>
    </source>
</evidence>
<dbReference type="InterPro" id="IPR014008">
    <property type="entry name" value="Cbl_synth_MTase_CbiT"/>
</dbReference>
<gene>
    <name evidence="11" type="primary">cobK</name>
    <name evidence="11" type="ORF">DW747_08045</name>
</gene>
<keyword evidence="6" id="KW-0489">Methyltransferase</keyword>
<dbReference type="CDD" id="cd02440">
    <property type="entry name" value="AdoMet_MTases"/>
    <property type="match status" value="1"/>
</dbReference>
<dbReference type="PANTHER" id="PTHR43182:SF1">
    <property type="entry name" value="COBALT-PRECORRIN-7 C(5)-METHYLTRANSFERASE"/>
    <property type="match status" value="1"/>
</dbReference>
<dbReference type="InterPro" id="IPR012818">
    <property type="entry name" value="CbiE"/>
</dbReference>
<dbReference type="GO" id="GO:0009236">
    <property type="term" value="P:cobalamin biosynthetic process"/>
    <property type="evidence" value="ECO:0007669"/>
    <property type="project" value="UniProtKB-UniPathway"/>
</dbReference>
<dbReference type="InterPro" id="IPR000878">
    <property type="entry name" value="4pyrrol_Mease"/>
</dbReference>
<comment type="catalytic activity">
    <reaction evidence="1">
        <text>guanosine(46) in tRNA + S-adenosyl-L-methionine = N(7)-methylguanosine(46) in tRNA + S-adenosyl-L-homocysteine</text>
        <dbReference type="Rhea" id="RHEA:42708"/>
        <dbReference type="Rhea" id="RHEA-COMP:10188"/>
        <dbReference type="Rhea" id="RHEA-COMP:10189"/>
        <dbReference type="ChEBI" id="CHEBI:57856"/>
        <dbReference type="ChEBI" id="CHEBI:59789"/>
        <dbReference type="ChEBI" id="CHEBI:74269"/>
        <dbReference type="ChEBI" id="CHEBI:74480"/>
        <dbReference type="EC" id="2.1.1.33"/>
    </reaction>
</comment>
<dbReference type="GO" id="GO:0016994">
    <property type="term" value="F:precorrin-6A reductase activity"/>
    <property type="evidence" value="ECO:0007669"/>
    <property type="project" value="UniProtKB-EC"/>
</dbReference>
<dbReference type="UniPathway" id="UPA00148"/>
<dbReference type="InterPro" id="IPR029063">
    <property type="entry name" value="SAM-dependent_MTases_sf"/>
</dbReference>
<dbReference type="InterPro" id="IPR003358">
    <property type="entry name" value="tRNA_(Gua-N-7)_MeTrfase_Trmb"/>
</dbReference>
<evidence type="ECO:0000256" key="4">
    <source>
        <dbReference type="ARBA" id="ARBA00011977"/>
    </source>
</evidence>
<evidence type="ECO:0000256" key="7">
    <source>
        <dbReference type="ARBA" id="ARBA00022679"/>
    </source>
</evidence>
<keyword evidence="5" id="KW-0169">Cobalamin biosynthesis</keyword>
<feature type="domain" description="Tetrapyrrole methylase" evidence="10">
    <location>
        <begin position="317"/>
        <end position="498"/>
    </location>
</feature>
<dbReference type="Pfam" id="PF00590">
    <property type="entry name" value="TP_methylase"/>
    <property type="match status" value="1"/>
</dbReference>
<accession>A0A3E2XLT8</accession>
<protein>
    <recommendedName>
        <fullName evidence="4">tRNA (guanine(46)-N(7))-methyltransferase</fullName>
        <ecNumber evidence="4">2.1.1.33</ecNumber>
    </recommendedName>
</protein>
<dbReference type="EMBL" id="QVFD01000006">
    <property type="protein sequence ID" value="RGC47613.1"/>
    <property type="molecule type" value="Genomic_DNA"/>
</dbReference>
<comment type="function">
    <text evidence="2">Catalyzes the formation of N(7)-methylguanine at position 46 (m7G46) in tRNA.</text>
</comment>
<keyword evidence="8" id="KW-0949">S-adenosyl-L-methionine</keyword>
<dbReference type="NCBIfam" id="TIGR00715">
    <property type="entry name" value="precor6x_red"/>
    <property type="match status" value="1"/>
</dbReference>
<dbReference type="InterPro" id="IPR050714">
    <property type="entry name" value="Cobalamin_biosynth_MTase"/>
</dbReference>
<evidence type="ECO:0000256" key="6">
    <source>
        <dbReference type="ARBA" id="ARBA00022603"/>
    </source>
</evidence>
<evidence type="ECO:0000313" key="12">
    <source>
        <dbReference type="Proteomes" id="UP000261231"/>
    </source>
</evidence>
<dbReference type="CDD" id="cd11644">
    <property type="entry name" value="Precorrin-6Y-MT"/>
    <property type="match status" value="1"/>
</dbReference>
<evidence type="ECO:0000259" key="10">
    <source>
        <dbReference type="Pfam" id="PF00590"/>
    </source>
</evidence>
<dbReference type="GO" id="GO:0008276">
    <property type="term" value="F:protein methyltransferase activity"/>
    <property type="evidence" value="ECO:0007669"/>
    <property type="project" value="InterPro"/>
</dbReference>
<comment type="caution">
    <text evidence="11">The sequence shown here is derived from an EMBL/GenBank/DDBJ whole genome shotgun (WGS) entry which is preliminary data.</text>
</comment>
<dbReference type="Pfam" id="PF02390">
    <property type="entry name" value="Methyltransf_4"/>
    <property type="match status" value="1"/>
</dbReference>
<keyword evidence="9" id="KW-0819">tRNA processing</keyword>
<dbReference type="Pfam" id="PF02571">
    <property type="entry name" value="CbiJ"/>
    <property type="match status" value="1"/>
</dbReference>
<evidence type="ECO:0000256" key="5">
    <source>
        <dbReference type="ARBA" id="ARBA00022573"/>
    </source>
</evidence>
<dbReference type="Proteomes" id="UP000261231">
    <property type="component" value="Unassembled WGS sequence"/>
</dbReference>
<keyword evidence="12" id="KW-1185">Reference proteome</keyword>
<name>A0A3E2XLT8_9FIRM</name>
<dbReference type="SUPFAM" id="SSF53335">
    <property type="entry name" value="S-adenosyl-L-methionine-dependent methyltransferases"/>
    <property type="match status" value="1"/>
</dbReference>
<evidence type="ECO:0000313" key="11">
    <source>
        <dbReference type="EMBL" id="RGC47613.1"/>
    </source>
</evidence>
<dbReference type="AlphaFoldDB" id="A0A3E2XLT8"/>
<proteinExistence type="predicted"/>
<evidence type="ECO:0000256" key="9">
    <source>
        <dbReference type="ARBA" id="ARBA00022694"/>
    </source>
</evidence>
<dbReference type="NCBIfam" id="TIGR02469">
    <property type="entry name" value="CbiT"/>
    <property type="match status" value="1"/>
</dbReference>
<dbReference type="InterPro" id="IPR003723">
    <property type="entry name" value="Precorrin-6x_reduct"/>
</dbReference>
<keyword evidence="7" id="KW-0808">Transferase</keyword>
<dbReference type="PANTHER" id="PTHR43182">
    <property type="entry name" value="COBALT-PRECORRIN-6B C(15)-METHYLTRANSFERASE (DECARBOXYLATING)"/>
    <property type="match status" value="1"/>
</dbReference>
<evidence type="ECO:0000256" key="1">
    <source>
        <dbReference type="ARBA" id="ARBA00000142"/>
    </source>
</evidence>
<dbReference type="Gene3D" id="3.40.1010.10">
    <property type="entry name" value="Cobalt-precorrin-4 Transmethylase, Domain 1"/>
    <property type="match status" value="1"/>
</dbReference>
<sequence length="711" mass="77650">MPLLSGYDMIALYPLIFMWISKISTDEEIFTMKNILLFAGTTEGRLLAEFLIHQPVRLHTAVATSYGASLLPSAPSMTVSSHRMNEAQIIDFIQQQHFDLVLDATHPYASEASANISGACASTQVPYLRILRDCQTSADTSSNSIHPSEIFVDTTAEAVDCLNHQEGPVFLTTGSKTLPDFMEISNASDRVFVRILPNAEMLAACMSLGLPASHIFCMQGPFDVGMNTATIQHICRLWEKDHPDSNLSETPLYMVTKQSGRTGGFDEKLEAAAQAQVPVLIIGHPVRENGLSLSESYHWLSNWIGTFPSESTAKQTVSLIGTGMCADQLTLEADRTLKNCDVIIGAGRMLQMAEHYHKPTFCSYNYPAITDYMLSHPEYQHFAVLFSGDIGFYSGAASLRRCLEGQPFKIEAFSGISSPIHFLNTIGKTWSDVHLISCHGQTASVISHVRCHAKTLALLGKPDDAANISQKMIDYGLSNVRLYIGADLKQPDEQIISGSPADFLEQTFSALSLIYIENPNAEPLPVTYGLSDDAFIRGKVPMTKSEIRSVVLSKLKLTKNAILFDIGAGTGSIAIEAAQQIPDGRVYAIERNPDGLDLIKENSLRLQADNLTIVSGTAPESLDALPAATHAFIGGSAGHLKEILQLLYSRNPEIRVVITAITLETIGQIMALQKEMALPEPEIIQIQVSSAKKAGPYHLMQGQNPVYIVSF</sequence>
<organism evidence="11 12">
    <name type="scientific">Coprococcus catus</name>
    <dbReference type="NCBI Taxonomy" id="116085"/>
    <lineage>
        <taxon>Bacteria</taxon>
        <taxon>Bacillati</taxon>
        <taxon>Bacillota</taxon>
        <taxon>Clostridia</taxon>
        <taxon>Lachnospirales</taxon>
        <taxon>Lachnospiraceae</taxon>
        <taxon>Coprococcus</taxon>
    </lineage>
</organism>
<evidence type="ECO:0000256" key="2">
    <source>
        <dbReference type="ARBA" id="ARBA00003015"/>
    </source>
</evidence>
<reference evidence="11 12" key="1">
    <citation type="submission" date="2018-08" db="EMBL/GenBank/DDBJ databases">
        <title>A genome reference for cultivated species of the human gut microbiota.</title>
        <authorList>
            <person name="Zou Y."/>
            <person name="Xue W."/>
            <person name="Luo G."/>
        </authorList>
    </citation>
    <scope>NUCLEOTIDE SEQUENCE [LARGE SCALE GENOMIC DNA]</scope>
    <source>
        <strain evidence="11 12">AM28-39</strain>
    </source>
</reference>
<dbReference type="PROSITE" id="PS51014">
    <property type="entry name" value="COBK_CBIJ"/>
    <property type="match status" value="1"/>
</dbReference>
<dbReference type="InterPro" id="IPR014777">
    <property type="entry name" value="4pyrrole_Mease_sub1"/>
</dbReference>
<dbReference type="GO" id="GO:0032259">
    <property type="term" value="P:methylation"/>
    <property type="evidence" value="ECO:0007669"/>
    <property type="project" value="UniProtKB-KW"/>
</dbReference>
<dbReference type="InterPro" id="IPR035996">
    <property type="entry name" value="4pyrrol_Methylase_sf"/>
</dbReference>
<dbReference type="EC" id="2.1.1.33" evidence="4"/>